<evidence type="ECO:0000256" key="2">
    <source>
        <dbReference type="SAM" id="SignalP"/>
    </source>
</evidence>
<dbReference type="OrthoDB" id="942536at2"/>
<dbReference type="Proteomes" id="UP000282985">
    <property type="component" value="Unassembled WGS sequence"/>
</dbReference>
<protein>
    <submittedName>
        <fullName evidence="4">DUF2807 domain-containing protein</fullName>
    </submittedName>
</protein>
<gene>
    <name evidence="4" type="ORF">DLK05_13310</name>
</gene>
<dbReference type="Gene3D" id="2.160.20.120">
    <property type="match status" value="1"/>
</dbReference>
<feature type="compositionally biased region" description="Low complexity" evidence="1">
    <location>
        <begin position="228"/>
        <end position="241"/>
    </location>
</feature>
<evidence type="ECO:0000259" key="3">
    <source>
        <dbReference type="Pfam" id="PF10988"/>
    </source>
</evidence>
<dbReference type="RefSeq" id="WP_127344461.1">
    <property type="nucleotide sequence ID" value="NZ_RJJX01000021.1"/>
</dbReference>
<feature type="chain" id="PRO_5019106259" evidence="2">
    <location>
        <begin position="26"/>
        <end position="241"/>
    </location>
</feature>
<evidence type="ECO:0000313" key="5">
    <source>
        <dbReference type="Proteomes" id="UP000282985"/>
    </source>
</evidence>
<organism evidence="4 5">
    <name type="scientific">Ancylomarina longa</name>
    <dbReference type="NCBI Taxonomy" id="2487017"/>
    <lineage>
        <taxon>Bacteria</taxon>
        <taxon>Pseudomonadati</taxon>
        <taxon>Bacteroidota</taxon>
        <taxon>Bacteroidia</taxon>
        <taxon>Marinilabiliales</taxon>
        <taxon>Marinifilaceae</taxon>
        <taxon>Ancylomarina</taxon>
    </lineage>
</organism>
<evidence type="ECO:0000256" key="1">
    <source>
        <dbReference type="SAM" id="MobiDB-lite"/>
    </source>
</evidence>
<feature type="region of interest" description="Disordered" evidence="1">
    <location>
        <begin position="214"/>
        <end position="241"/>
    </location>
</feature>
<comment type="caution">
    <text evidence="4">The sequence shown here is derived from an EMBL/GenBank/DDBJ whole genome shotgun (WGS) entry which is preliminary data.</text>
</comment>
<evidence type="ECO:0000313" key="4">
    <source>
        <dbReference type="EMBL" id="RUT73453.1"/>
    </source>
</evidence>
<feature type="domain" description="Putative auto-transporter adhesin head GIN" evidence="3">
    <location>
        <begin position="46"/>
        <end position="225"/>
    </location>
</feature>
<dbReference type="Pfam" id="PF10988">
    <property type="entry name" value="DUF2807"/>
    <property type="match status" value="1"/>
</dbReference>
<dbReference type="InterPro" id="IPR021255">
    <property type="entry name" value="DUF2807"/>
</dbReference>
<proteinExistence type="predicted"/>
<sequence length="241" mass="25387">MKHLFQKSSLLIVGIAFLFSGCVNAQFWGTKGNGNVQKENREVASFNSISASSGLNVYINQGDKEAVSVEADDNLLKLIVTKVKGNELILKTTENIRRAEKLDVYVTLVNVNEIHVSSGCDLESQGLIKADHLDMSVSSGADAKLQIEGNEISCSVSSGADAILSGKANFFYGKSSSGSDLRAKELIATNCKAKASSGGDVSVYAKESIEANASSGGDVSYYGNPTKVDVSSSSGGDVNQR</sequence>
<keyword evidence="5" id="KW-1185">Reference proteome</keyword>
<feature type="signal peptide" evidence="2">
    <location>
        <begin position="1"/>
        <end position="25"/>
    </location>
</feature>
<dbReference type="PROSITE" id="PS51257">
    <property type="entry name" value="PROKAR_LIPOPROTEIN"/>
    <property type="match status" value="1"/>
</dbReference>
<dbReference type="EMBL" id="RJJX01000021">
    <property type="protein sequence ID" value="RUT73453.1"/>
    <property type="molecule type" value="Genomic_DNA"/>
</dbReference>
<keyword evidence="2" id="KW-0732">Signal</keyword>
<name>A0A434AGK1_9BACT</name>
<reference evidence="4 5" key="1">
    <citation type="submission" date="2018-11" db="EMBL/GenBank/DDBJ databases">
        <title>Parancylomarina longa gen. nov., sp. nov., isolated from sediments of southern Okinawa.</title>
        <authorList>
            <person name="Fu T."/>
        </authorList>
    </citation>
    <scope>NUCLEOTIDE SEQUENCE [LARGE SCALE GENOMIC DNA]</scope>
    <source>
        <strain evidence="4 5">T3-2 S1-C</strain>
    </source>
</reference>
<dbReference type="AlphaFoldDB" id="A0A434AGK1"/>
<accession>A0A434AGK1</accession>